<dbReference type="Gene3D" id="3.20.20.80">
    <property type="entry name" value="Glycosidases"/>
    <property type="match status" value="1"/>
</dbReference>
<feature type="compositionally biased region" description="Polar residues" evidence="2">
    <location>
        <begin position="131"/>
        <end position="144"/>
    </location>
</feature>
<protein>
    <recommendedName>
        <fullName evidence="6">Beta-glucosidase</fullName>
    </recommendedName>
</protein>
<keyword evidence="5" id="KW-1185">Reference proteome</keyword>
<dbReference type="GO" id="GO:0008422">
    <property type="term" value="F:beta-glucosidase activity"/>
    <property type="evidence" value="ECO:0007669"/>
    <property type="project" value="TreeGrafter"/>
</dbReference>
<keyword evidence="3" id="KW-0732">Signal</keyword>
<dbReference type="PANTHER" id="PTHR10353:SF53">
    <property type="entry name" value="BETA-1,4-GLUCOSIDASE (EUROFUNG)"/>
    <property type="match status" value="1"/>
</dbReference>
<name>A0AAX4JW97_9TREE</name>
<comment type="similarity">
    <text evidence="1">Belongs to the glycosyl hydrolase 1 family.</text>
</comment>
<feature type="signal peptide" evidence="3">
    <location>
        <begin position="1"/>
        <end position="18"/>
    </location>
</feature>
<accession>A0AAX4JW97</accession>
<feature type="region of interest" description="Disordered" evidence="2">
    <location>
        <begin position="69"/>
        <end position="144"/>
    </location>
</feature>
<gene>
    <name evidence="4" type="ORF">L201_004067</name>
</gene>
<dbReference type="GeneID" id="91094737"/>
<evidence type="ECO:0008006" key="6">
    <source>
        <dbReference type="Google" id="ProtNLM"/>
    </source>
</evidence>
<dbReference type="SUPFAM" id="SSF51445">
    <property type="entry name" value="(Trans)glycosidases"/>
    <property type="match status" value="1"/>
</dbReference>
<dbReference type="EMBL" id="CP144102">
    <property type="protein sequence ID" value="WWC89149.1"/>
    <property type="molecule type" value="Genomic_DNA"/>
</dbReference>
<dbReference type="Pfam" id="PF00232">
    <property type="entry name" value="Glyco_hydro_1"/>
    <property type="match status" value="1"/>
</dbReference>
<organism evidence="4 5">
    <name type="scientific">Kwoniella dendrophila CBS 6074</name>
    <dbReference type="NCBI Taxonomy" id="1295534"/>
    <lineage>
        <taxon>Eukaryota</taxon>
        <taxon>Fungi</taxon>
        <taxon>Dikarya</taxon>
        <taxon>Basidiomycota</taxon>
        <taxon>Agaricomycotina</taxon>
        <taxon>Tremellomycetes</taxon>
        <taxon>Tremellales</taxon>
        <taxon>Cryptococcaceae</taxon>
        <taxon>Kwoniella</taxon>
    </lineage>
</organism>
<dbReference type="InterPro" id="IPR001360">
    <property type="entry name" value="Glyco_hydro_1"/>
</dbReference>
<evidence type="ECO:0000313" key="5">
    <source>
        <dbReference type="Proteomes" id="UP001355207"/>
    </source>
</evidence>
<evidence type="ECO:0000256" key="3">
    <source>
        <dbReference type="SAM" id="SignalP"/>
    </source>
</evidence>
<evidence type="ECO:0000256" key="2">
    <source>
        <dbReference type="SAM" id="MobiDB-lite"/>
    </source>
</evidence>
<evidence type="ECO:0000256" key="1">
    <source>
        <dbReference type="RuleBase" id="RU003690"/>
    </source>
</evidence>
<dbReference type="RefSeq" id="XP_066075912.1">
    <property type="nucleotide sequence ID" value="XM_066219815.1"/>
</dbReference>
<reference evidence="4 5" key="1">
    <citation type="submission" date="2024-01" db="EMBL/GenBank/DDBJ databases">
        <title>Comparative genomics of Cryptococcus and Kwoniella reveals pathogenesis evolution and contrasting modes of karyotype evolution via chromosome fusion or intercentromeric recombination.</title>
        <authorList>
            <person name="Coelho M.A."/>
            <person name="David-Palma M."/>
            <person name="Shea T."/>
            <person name="Bowers K."/>
            <person name="McGinley-Smith S."/>
            <person name="Mohammad A.W."/>
            <person name="Gnirke A."/>
            <person name="Yurkov A.M."/>
            <person name="Nowrousian M."/>
            <person name="Sun S."/>
            <person name="Cuomo C.A."/>
            <person name="Heitman J."/>
        </authorList>
    </citation>
    <scope>NUCLEOTIDE SEQUENCE [LARGE SCALE GENOMIC DNA]</scope>
    <source>
        <strain evidence="4 5">CBS 6074</strain>
    </source>
</reference>
<dbReference type="Proteomes" id="UP001355207">
    <property type="component" value="Chromosome 5"/>
</dbReference>
<evidence type="ECO:0000313" key="4">
    <source>
        <dbReference type="EMBL" id="WWC89149.1"/>
    </source>
</evidence>
<dbReference type="GO" id="GO:0005975">
    <property type="term" value="P:carbohydrate metabolic process"/>
    <property type="evidence" value="ECO:0007669"/>
    <property type="project" value="InterPro"/>
</dbReference>
<sequence>MKLTTILNVLPLLIVVQGGILLPRQNDNTSASSVIVDGGSSIIGGNINGSTPSSTNTAISLTSTKTRAGISSTAANRGASEGTSNDGSSNIQKSTITASPAKSASTGIVSSDSNLSTSIGSGTDDLGWIPTTVNPSPTPLATTNKNAIVPTKTTSTGGKPTSIEFDDYSDQTLNRFWDDYIGSVQEPPFRTVPLPPQPYPLPEDPPILLPEYLYTCPEKILTQYKFPKDFLFGWATAAQQWEGAVKDGGKGPTVWDWTARFPGFIADNTPSDVGDLGYYLYKQDIARLAALGGNVYSFSMFWTRIYPFGSADSPVNQEGIDFYRNLINYCWHQGVEPVVTLFHWDTPLALQLKYGGFSNESIIDDFVNYAETVFRQYNGTVHRWVTFNEPVVFCSQGQYPINQTFSNGLNTTVYPYTCSYHVTLAHAKAVQRFRELNIQGEIAFKSDNFVGVPWREGNPNDIRAVERHGAYQIGVFAEPIYNTGDWPQILKDDLSPEILPRFTEEQKEMIKGTADFFAIDGYRVGYVTAPPAGFEACIANISDPLWPTCNQVNFFESTPYEWGLADFADPRVPWLQNTWRFLRGALKGLVERYPTKGGIYLSEFGFAEPEENEQLYKYIAITDTKRELYMMSYLGEVLKAIYEDGTDVRGTFAWSLVDKLFEWQNGFAVRFGTQYVDFNSPTLERTFKRSAIAMSKFWNAHRCDDK</sequence>
<dbReference type="AlphaFoldDB" id="A0AAX4JW97"/>
<dbReference type="PRINTS" id="PR00131">
    <property type="entry name" value="GLHYDRLASE1"/>
</dbReference>
<dbReference type="InterPro" id="IPR017853">
    <property type="entry name" value="GH"/>
</dbReference>
<dbReference type="PANTHER" id="PTHR10353">
    <property type="entry name" value="GLYCOSYL HYDROLASE"/>
    <property type="match status" value="1"/>
</dbReference>
<proteinExistence type="inferred from homology"/>
<feature type="chain" id="PRO_5043522759" description="Beta-glucosidase" evidence="3">
    <location>
        <begin position="19"/>
        <end position="706"/>
    </location>
</feature>
<feature type="compositionally biased region" description="Polar residues" evidence="2">
    <location>
        <begin position="69"/>
        <end position="121"/>
    </location>
</feature>